<dbReference type="AlphaFoldDB" id="A0A5B7DD62"/>
<proteinExistence type="predicted"/>
<dbReference type="EMBL" id="VSRR010000751">
    <property type="protein sequence ID" value="MPC19223.1"/>
    <property type="molecule type" value="Genomic_DNA"/>
</dbReference>
<comment type="caution">
    <text evidence="1">The sequence shown here is derived from an EMBL/GenBank/DDBJ whole genome shotgun (WGS) entry which is preliminary data.</text>
</comment>
<protein>
    <submittedName>
        <fullName evidence="1">Uncharacterized protein</fullName>
    </submittedName>
</protein>
<organism evidence="1 2">
    <name type="scientific">Portunus trituberculatus</name>
    <name type="common">Swimming crab</name>
    <name type="synonym">Neptunus trituberculatus</name>
    <dbReference type="NCBI Taxonomy" id="210409"/>
    <lineage>
        <taxon>Eukaryota</taxon>
        <taxon>Metazoa</taxon>
        <taxon>Ecdysozoa</taxon>
        <taxon>Arthropoda</taxon>
        <taxon>Crustacea</taxon>
        <taxon>Multicrustacea</taxon>
        <taxon>Malacostraca</taxon>
        <taxon>Eumalacostraca</taxon>
        <taxon>Eucarida</taxon>
        <taxon>Decapoda</taxon>
        <taxon>Pleocyemata</taxon>
        <taxon>Brachyura</taxon>
        <taxon>Eubrachyura</taxon>
        <taxon>Portunoidea</taxon>
        <taxon>Portunidae</taxon>
        <taxon>Portuninae</taxon>
        <taxon>Portunus</taxon>
    </lineage>
</organism>
<dbReference type="Proteomes" id="UP000324222">
    <property type="component" value="Unassembled WGS sequence"/>
</dbReference>
<evidence type="ECO:0000313" key="1">
    <source>
        <dbReference type="EMBL" id="MPC19223.1"/>
    </source>
</evidence>
<evidence type="ECO:0000313" key="2">
    <source>
        <dbReference type="Proteomes" id="UP000324222"/>
    </source>
</evidence>
<name>A0A5B7DD62_PORTR</name>
<accession>A0A5B7DD62</accession>
<gene>
    <name evidence="1" type="ORF">E2C01_012135</name>
</gene>
<keyword evidence="2" id="KW-1185">Reference proteome</keyword>
<sequence>MPLPPPLVPLPAATTSCRELEEVLGGGTGGVANCGASGVSVVLLDSVVHSNSLEVVVEFDLTSRSLSLFGGMAEIKDSNCSLILASSCASFFGVKVFSRMEVRRTD</sequence>
<reference evidence="1 2" key="1">
    <citation type="submission" date="2019-05" db="EMBL/GenBank/DDBJ databases">
        <title>Another draft genome of Portunus trituberculatus and its Hox gene families provides insights of decapod evolution.</title>
        <authorList>
            <person name="Jeong J.-H."/>
            <person name="Song I."/>
            <person name="Kim S."/>
            <person name="Choi T."/>
            <person name="Kim D."/>
            <person name="Ryu S."/>
            <person name="Kim W."/>
        </authorList>
    </citation>
    <scope>NUCLEOTIDE SEQUENCE [LARGE SCALE GENOMIC DNA]</scope>
    <source>
        <tissue evidence="1">Muscle</tissue>
    </source>
</reference>